<dbReference type="PRINTS" id="PR01490">
    <property type="entry name" value="RTXTOXIND"/>
</dbReference>
<name>A0A2A5CEA8_9GAMM</name>
<dbReference type="PANTHER" id="PTHR30386">
    <property type="entry name" value="MEMBRANE FUSION SUBUNIT OF EMRAB-TOLC MULTIDRUG EFFLUX PUMP"/>
    <property type="match status" value="1"/>
</dbReference>
<dbReference type="Gene3D" id="2.40.30.170">
    <property type="match status" value="1"/>
</dbReference>
<keyword evidence="5" id="KW-0175">Coiled coil</keyword>
<feature type="domain" description="AprE-like beta-barrel" evidence="6">
    <location>
        <begin position="258"/>
        <end position="352"/>
    </location>
</feature>
<evidence type="ECO:0000256" key="4">
    <source>
        <dbReference type="ARBA" id="ARBA00023136"/>
    </source>
</evidence>
<comment type="subcellular location">
    <subcellularLocation>
        <location evidence="1">Membrane</location>
        <topology evidence="1">Single-pass membrane protein</topology>
    </subcellularLocation>
</comment>
<evidence type="ECO:0000259" key="6">
    <source>
        <dbReference type="Pfam" id="PF26002"/>
    </source>
</evidence>
<evidence type="ECO:0000313" key="8">
    <source>
        <dbReference type="EMBL" id="PCJ43780.1"/>
    </source>
</evidence>
<evidence type="ECO:0000256" key="3">
    <source>
        <dbReference type="ARBA" id="ARBA00022989"/>
    </source>
</evidence>
<proteinExistence type="predicted"/>
<feature type="coiled-coil region" evidence="5">
    <location>
        <begin position="166"/>
        <end position="215"/>
    </location>
</feature>
<reference evidence="9" key="1">
    <citation type="submission" date="2017-08" db="EMBL/GenBank/DDBJ databases">
        <title>A dynamic microbial community with high functional redundancy inhabits the cold, oxic subseafloor aquifer.</title>
        <authorList>
            <person name="Tully B.J."/>
            <person name="Wheat C.G."/>
            <person name="Glazer B.T."/>
            <person name="Huber J.A."/>
        </authorList>
    </citation>
    <scope>NUCLEOTIDE SEQUENCE [LARGE SCALE GENOMIC DNA]</scope>
</reference>
<evidence type="ECO:0000256" key="1">
    <source>
        <dbReference type="ARBA" id="ARBA00004167"/>
    </source>
</evidence>
<accession>A0A2A5CEA8</accession>
<organism evidence="7 9">
    <name type="scientific">SAR86 cluster bacterium</name>
    <dbReference type="NCBI Taxonomy" id="2030880"/>
    <lineage>
        <taxon>Bacteria</taxon>
        <taxon>Pseudomonadati</taxon>
        <taxon>Pseudomonadota</taxon>
        <taxon>Gammaproteobacteria</taxon>
        <taxon>SAR86 cluster</taxon>
    </lineage>
</organism>
<dbReference type="Pfam" id="PF26002">
    <property type="entry name" value="Beta-barrel_AprE"/>
    <property type="match status" value="1"/>
</dbReference>
<dbReference type="Proteomes" id="UP000228987">
    <property type="component" value="Unassembled WGS sequence"/>
</dbReference>
<protein>
    <submittedName>
        <fullName evidence="7">Secretion protein</fullName>
    </submittedName>
</protein>
<dbReference type="SUPFAM" id="SSF56954">
    <property type="entry name" value="Outer membrane efflux proteins (OEP)"/>
    <property type="match status" value="1"/>
</dbReference>
<evidence type="ECO:0000256" key="2">
    <source>
        <dbReference type="ARBA" id="ARBA00022692"/>
    </source>
</evidence>
<comment type="caution">
    <text evidence="7">The sequence shown here is derived from an EMBL/GenBank/DDBJ whole genome shotgun (WGS) entry which is preliminary data.</text>
</comment>
<evidence type="ECO:0000313" key="7">
    <source>
        <dbReference type="EMBL" id="PCJ41841.1"/>
    </source>
</evidence>
<gene>
    <name evidence="8" type="ORF">COA71_02630</name>
    <name evidence="7" type="ORF">COA71_07485</name>
</gene>
<keyword evidence="2" id="KW-0812">Transmembrane</keyword>
<keyword evidence="4" id="KW-0472">Membrane</keyword>
<evidence type="ECO:0000313" key="9">
    <source>
        <dbReference type="Proteomes" id="UP000228987"/>
    </source>
</evidence>
<evidence type="ECO:0000256" key="5">
    <source>
        <dbReference type="SAM" id="Coils"/>
    </source>
</evidence>
<sequence length="373" mass="41319">MILVLAVLLGVFLIWAALFEFDTTIRAMGDVIPRARTQVIQAADGGVLSELLVREGSVVAEGELLSVMEKERASAGYQEERARVTALEVALLRARTEIYDDETLDFGAYQEEIPGVVRAQREYYDQRKRGLQEELGTLQTNLDMASVELQMNERLLETGDVSAIEVMRAERQVNDVRGQMLEIRNDYLEEAHQEITRTEAELESLRYKLNSASNILDHTEIVSPVAGVVKYLTVTTLGGVLRAGDELMQISPSEGGVVIEAKIMPADIGKLELGMLVFIKLDAFDFSIYGNLQGTLEYISSGTLTERDASGRDEEFYLAQIGIDEEHMARESNLSSVVLKPGMKATIDIRTGSKTVLNYLYSPIAKTFSGAVH</sequence>
<dbReference type="InterPro" id="IPR058982">
    <property type="entry name" value="Beta-barrel_AprE"/>
</dbReference>
<reference evidence="7" key="2">
    <citation type="journal article" date="2018" name="ISME J.">
        <title>A dynamic microbial community with high functional redundancy inhabits the cold, oxic subseafloor aquifer.</title>
        <authorList>
            <person name="Tully B.J."/>
            <person name="Wheat C.G."/>
            <person name="Glazer B.T."/>
            <person name="Huber J.A."/>
        </authorList>
    </citation>
    <scope>NUCLEOTIDE SEQUENCE</scope>
    <source>
        <strain evidence="7">NORP41</strain>
    </source>
</reference>
<dbReference type="EMBL" id="NVWI01000001">
    <property type="protein sequence ID" value="PCJ43780.1"/>
    <property type="molecule type" value="Genomic_DNA"/>
</dbReference>
<dbReference type="AlphaFoldDB" id="A0A2A5CEA8"/>
<dbReference type="GO" id="GO:0016020">
    <property type="term" value="C:membrane"/>
    <property type="evidence" value="ECO:0007669"/>
    <property type="project" value="UniProtKB-SubCell"/>
</dbReference>
<dbReference type="InterPro" id="IPR050739">
    <property type="entry name" value="MFP"/>
</dbReference>
<dbReference type="PANTHER" id="PTHR30386:SF26">
    <property type="entry name" value="TRANSPORT PROTEIN COMB"/>
    <property type="match status" value="1"/>
</dbReference>
<keyword evidence="3" id="KW-1133">Transmembrane helix</keyword>
<dbReference type="EMBL" id="NVWI01000004">
    <property type="protein sequence ID" value="PCJ41841.1"/>
    <property type="molecule type" value="Genomic_DNA"/>
</dbReference>